<dbReference type="RefSeq" id="XP_028882585.1">
    <property type="nucleotide sequence ID" value="XM_029026029.1"/>
</dbReference>
<dbReference type="SUPFAM" id="SSF52047">
    <property type="entry name" value="RNI-like"/>
    <property type="match status" value="1"/>
</dbReference>
<evidence type="ECO:0008006" key="4">
    <source>
        <dbReference type="Google" id="ProtNLM"/>
    </source>
</evidence>
<dbReference type="Pfam" id="PF13516">
    <property type="entry name" value="LRR_6"/>
    <property type="match status" value="4"/>
</dbReference>
<keyword evidence="3" id="KW-1185">Reference proteome</keyword>
<sequence length="884" mass="97299">MGFTDMNTFVSPTLDSKVTGDEGLYAAIEAARLARALRGATIRPHVRGNPGINPNSIPLAEPPKKWVVPSLSESAEDEVLKAASGGDKAVMQYRQQVAVAIPDDADLEELRAVVSYIHHIKPHPVMNFDDVKRLLHVMDLPGANITCLNFGDGAIMPHSHAEATPITVMAKIEELKMRFPLPTPKPKKTSDGSEEEDDDDDEEAEDDVDLDTNEELKAWCQSQQLEYTNYDDALRSRAAYELDTFRNICNLLMYDKKVRVLLLDHNQLGMPNEEDRLSLVPLRLLAKVIDANETIKVLDLSSNELGPHGFGIIGKAMTKNISIVALDLSNNQLGMQVPELDEDPEYKEEDPVFGETYNGLEAISEVLKKNKFLRYLRLAHNQIHSGAEGEEPPVVNPAEMDPEHDANTPDVESWQDLPLWRLVGPLREYHRLTALDLTGNELGPEGARMIATALAENHSLQVLDLTANNIGFRGLHYIAKLLLASKHSVLHTLILRRNELAGKKTSRSQQKMALVAMEAVALALENNNKLRRFSVAGNYLGPTLCSALLRTIGTASALEELDLESNDACGDVSAPHDTTALRFIAAALYGTALCGCRPSLAVLRLGSNNIQSAGMRVLFPFPASMPTSLREVDLSRNNIYNDLDSVNHLLISSPILNRLVLAFNGITAAPALIHGITVNTGLAELDLSHNKLGSLKEQYCSDPEAQVTGVTNLLQVLVRHPSLENVDLSYNEFHAIHGRLLAELCNGNNSHHKLRRLDLSGNPEINQQDVEQMVQSLANNPGMEAFYISTPYPATASSGGVIRPVGQDAAAETFEQQGQQQESLLKVLWETVRQSPSLLDINCDLQKRIIPEEDTHTTEGDIIGEMRRRLLLNTILAQARESTA</sequence>
<dbReference type="AlphaFoldDB" id="A0A1X0NWD9"/>
<dbReference type="InterPro" id="IPR052394">
    <property type="entry name" value="LRR-containing"/>
</dbReference>
<dbReference type="OrthoDB" id="120976at2759"/>
<dbReference type="Gene3D" id="3.80.10.10">
    <property type="entry name" value="Ribonuclease Inhibitor"/>
    <property type="match status" value="4"/>
</dbReference>
<reference evidence="2 3" key="1">
    <citation type="submission" date="2017-03" db="EMBL/GenBank/DDBJ databases">
        <title>An alternative strategy for trypanosome survival in the mammalian bloodstream revealed through genome and transcriptome analysis of the ubiquitous bovine parasite Trypanosoma (Megatrypanum) theileri.</title>
        <authorList>
            <person name="Kelly S."/>
            <person name="Ivens A."/>
            <person name="Mott A."/>
            <person name="O'Neill E."/>
            <person name="Emms D."/>
            <person name="Macleod O."/>
            <person name="Voorheis P."/>
            <person name="Matthews J."/>
            <person name="Matthews K."/>
            <person name="Carrington M."/>
        </authorList>
    </citation>
    <scope>NUCLEOTIDE SEQUENCE [LARGE SCALE GENOMIC DNA]</scope>
    <source>
        <strain evidence="2">Edinburgh</strain>
    </source>
</reference>
<evidence type="ECO:0000313" key="2">
    <source>
        <dbReference type="EMBL" id="ORC88519.1"/>
    </source>
</evidence>
<feature type="compositionally biased region" description="Acidic residues" evidence="1">
    <location>
        <begin position="192"/>
        <end position="209"/>
    </location>
</feature>
<evidence type="ECO:0000313" key="3">
    <source>
        <dbReference type="Proteomes" id="UP000192257"/>
    </source>
</evidence>
<proteinExistence type="predicted"/>
<dbReference type="InterPro" id="IPR032675">
    <property type="entry name" value="LRR_dom_sf"/>
</dbReference>
<dbReference type="InterPro" id="IPR001611">
    <property type="entry name" value="Leu-rich_rpt"/>
</dbReference>
<accession>A0A1X0NWD9</accession>
<protein>
    <recommendedName>
        <fullName evidence="4">Leucine-rich repeat protein (LRRP)</fullName>
    </recommendedName>
</protein>
<feature type="region of interest" description="Disordered" evidence="1">
    <location>
        <begin position="179"/>
        <end position="209"/>
    </location>
</feature>
<dbReference type="EMBL" id="NBCO01000016">
    <property type="protein sequence ID" value="ORC88519.1"/>
    <property type="molecule type" value="Genomic_DNA"/>
</dbReference>
<dbReference type="PANTHER" id="PTHR24114:SF2">
    <property type="entry name" value="F-BOX DOMAIN-CONTAINING PROTEIN-RELATED"/>
    <property type="match status" value="1"/>
</dbReference>
<dbReference type="PANTHER" id="PTHR24114">
    <property type="entry name" value="LEUCINE RICH REPEAT FAMILY PROTEIN"/>
    <property type="match status" value="1"/>
</dbReference>
<dbReference type="Proteomes" id="UP000192257">
    <property type="component" value="Unassembled WGS sequence"/>
</dbReference>
<evidence type="ECO:0000256" key="1">
    <source>
        <dbReference type="SAM" id="MobiDB-lite"/>
    </source>
</evidence>
<dbReference type="VEuPathDB" id="TriTrypDB:TM35_000161570"/>
<comment type="caution">
    <text evidence="2">The sequence shown here is derived from an EMBL/GenBank/DDBJ whole genome shotgun (WGS) entry which is preliminary data.</text>
</comment>
<dbReference type="GeneID" id="39985809"/>
<name>A0A1X0NWD9_9TRYP</name>
<dbReference type="SMART" id="SM00368">
    <property type="entry name" value="LRR_RI"/>
    <property type="match status" value="6"/>
</dbReference>
<organism evidence="2 3">
    <name type="scientific">Trypanosoma theileri</name>
    <dbReference type="NCBI Taxonomy" id="67003"/>
    <lineage>
        <taxon>Eukaryota</taxon>
        <taxon>Discoba</taxon>
        <taxon>Euglenozoa</taxon>
        <taxon>Kinetoplastea</taxon>
        <taxon>Metakinetoplastina</taxon>
        <taxon>Trypanosomatida</taxon>
        <taxon>Trypanosomatidae</taxon>
        <taxon>Trypanosoma</taxon>
    </lineage>
</organism>
<gene>
    <name evidence="2" type="ORF">TM35_000161570</name>
</gene>